<sequence>MGVSVSVIVPVYNIEAYLRRCLDSLVMQTLEAFEIIVVNDASPDRRFEIMINIIRIKS</sequence>
<dbReference type="Gene3D" id="3.90.550.10">
    <property type="entry name" value="Spore Coat Polysaccharide Biosynthesis Protein SpsA, Chain A"/>
    <property type="match status" value="1"/>
</dbReference>
<feature type="domain" description="Glycosyltransferase 2-like" evidence="2">
    <location>
        <begin position="6"/>
        <end position="49"/>
    </location>
</feature>
<dbReference type="InterPro" id="IPR001173">
    <property type="entry name" value="Glyco_trans_2-like"/>
</dbReference>
<evidence type="ECO:0000259" key="2">
    <source>
        <dbReference type="Pfam" id="PF00535"/>
    </source>
</evidence>
<accession>A0A3A3GLM8</accession>
<dbReference type="OrthoDB" id="396512at2"/>
<organism evidence="3 4">
    <name type="scientific">Paenibacillus thiaminolyticus</name>
    <name type="common">Bacillus thiaminolyticus</name>
    <dbReference type="NCBI Taxonomy" id="49283"/>
    <lineage>
        <taxon>Bacteria</taxon>
        <taxon>Bacillati</taxon>
        <taxon>Bacillota</taxon>
        <taxon>Bacilli</taxon>
        <taxon>Bacillales</taxon>
        <taxon>Paenibacillaceae</taxon>
        <taxon>Paenibacillus</taxon>
    </lineage>
</organism>
<dbReference type="Pfam" id="PF00535">
    <property type="entry name" value="Glycos_transf_2"/>
    <property type="match status" value="1"/>
</dbReference>
<protein>
    <submittedName>
        <fullName evidence="3">Glycosyltransferase</fullName>
    </submittedName>
</protein>
<gene>
    <name evidence="3" type="ORF">DQX05_08275</name>
</gene>
<evidence type="ECO:0000313" key="4">
    <source>
        <dbReference type="Proteomes" id="UP000266177"/>
    </source>
</evidence>
<evidence type="ECO:0000313" key="3">
    <source>
        <dbReference type="EMBL" id="RJG24829.1"/>
    </source>
</evidence>
<dbReference type="Proteomes" id="UP000266177">
    <property type="component" value="Unassembled WGS sequence"/>
</dbReference>
<proteinExistence type="inferred from homology"/>
<comment type="similarity">
    <text evidence="1">Belongs to the glycosyltransferase 2 family.</text>
</comment>
<dbReference type="GO" id="GO:0016758">
    <property type="term" value="F:hexosyltransferase activity"/>
    <property type="evidence" value="ECO:0007669"/>
    <property type="project" value="UniProtKB-ARBA"/>
</dbReference>
<name>A0A3A3GLM8_PANTH</name>
<dbReference type="CDD" id="cd00761">
    <property type="entry name" value="Glyco_tranf_GTA_type"/>
    <property type="match status" value="1"/>
</dbReference>
<dbReference type="AlphaFoldDB" id="A0A3A3GLM8"/>
<dbReference type="PANTHER" id="PTHR22916:SF3">
    <property type="entry name" value="UDP-GLCNAC:BETAGAL BETA-1,3-N-ACETYLGLUCOSAMINYLTRANSFERASE-LIKE PROTEIN 1"/>
    <property type="match status" value="1"/>
</dbReference>
<dbReference type="InterPro" id="IPR029044">
    <property type="entry name" value="Nucleotide-diphossugar_trans"/>
</dbReference>
<dbReference type="EMBL" id="QYZD01000005">
    <property type="protein sequence ID" value="RJG24829.1"/>
    <property type="molecule type" value="Genomic_DNA"/>
</dbReference>
<evidence type="ECO:0000256" key="1">
    <source>
        <dbReference type="ARBA" id="ARBA00006739"/>
    </source>
</evidence>
<dbReference type="PANTHER" id="PTHR22916">
    <property type="entry name" value="GLYCOSYLTRANSFERASE"/>
    <property type="match status" value="1"/>
</dbReference>
<dbReference type="SUPFAM" id="SSF53448">
    <property type="entry name" value="Nucleotide-diphospho-sugar transferases"/>
    <property type="match status" value="1"/>
</dbReference>
<dbReference type="RefSeq" id="WP_119792568.1">
    <property type="nucleotide sequence ID" value="NZ_QYZD01000005.1"/>
</dbReference>
<reference evidence="3 4" key="1">
    <citation type="submission" date="2018-09" db="EMBL/GenBank/DDBJ databases">
        <title>Paenibacillus SK2017-BO5.</title>
        <authorList>
            <person name="Piskunova J.V."/>
            <person name="Dubiley S.A."/>
            <person name="Severinov K.V."/>
        </authorList>
    </citation>
    <scope>NUCLEOTIDE SEQUENCE [LARGE SCALE GENOMIC DNA]</scope>
    <source>
        <strain evidence="3 4">BO5</strain>
    </source>
</reference>
<keyword evidence="3" id="KW-0808">Transferase</keyword>
<comment type="caution">
    <text evidence="3">The sequence shown here is derived from an EMBL/GenBank/DDBJ whole genome shotgun (WGS) entry which is preliminary data.</text>
</comment>